<reference evidence="3" key="1">
    <citation type="submission" date="2018-08" db="EMBL/GenBank/DDBJ databases">
        <authorList>
            <person name="Jin W."/>
            <person name="Wang H."/>
            <person name="Yang Y."/>
            <person name="Li M."/>
            <person name="Liu J."/>
        </authorList>
    </citation>
    <scope>NUCLEOTIDE SEQUENCE</scope>
    <source>
        <strain evidence="3">AESS21</strain>
    </source>
</reference>
<feature type="region of interest" description="Disordered" evidence="1">
    <location>
        <begin position="192"/>
        <end position="232"/>
    </location>
</feature>
<feature type="compositionally biased region" description="Basic and acidic residues" evidence="1">
    <location>
        <begin position="199"/>
        <end position="209"/>
    </location>
</feature>
<evidence type="ECO:0000313" key="4">
    <source>
        <dbReference type="Proteomes" id="UP000705379"/>
    </source>
</evidence>
<dbReference type="PROSITE" id="PS50035">
    <property type="entry name" value="PLD"/>
    <property type="match status" value="1"/>
</dbReference>
<dbReference type="GO" id="GO:0006793">
    <property type="term" value="P:phosphorus metabolic process"/>
    <property type="evidence" value="ECO:0007669"/>
    <property type="project" value="UniProtKB-ARBA"/>
</dbReference>
<dbReference type="CDD" id="cd09117">
    <property type="entry name" value="PLDc_Bfil_DEXD_like"/>
    <property type="match status" value="1"/>
</dbReference>
<protein>
    <recommendedName>
        <fullName evidence="2">PLD phosphodiesterase domain-containing protein</fullName>
    </recommendedName>
</protein>
<dbReference type="Pfam" id="PF09565">
    <property type="entry name" value="RE_NgoFVII"/>
    <property type="match status" value="1"/>
</dbReference>
<dbReference type="RefSeq" id="WP_213214690.1">
    <property type="nucleotide sequence ID" value="NZ_QTKU01000001.1"/>
</dbReference>
<sequence>MKYIDSSVLEANQTVAYWMEEVVASGVKEFRCQAGYFTLEGTSPVLSSISKCASMGAQVSMLLGSNEGSTLASHISFLAGKLNVPLANVSLGIVRYEDALFHPKVYVFHRSNGSITAYVGSANMTGSGISGKNVEAGLILDSLNGDEEETIKQISSRIDDWFSHPPESLSIIDGPDAIEALLIEGDLAIRPDPSLNDGKGAKSDGEEKPKKARRKPLTKLPNISDKKKETSRKVKIPDLPKTQLQKLSVRTEASYHYPQGTHLGHLLSIMFHFLRDRADTAFDDKYIRLRGGFGSGRIAGYRRQIKYKILAAMELGLVSDLRLSDDPEYFTVEISDQGEEFFELLEPYINQEHLAFEKQDDGLYSSVMPLAAAKYNEIIFDACMSSEEVKMAYSEILENMPAVAQMKNFLFSVAEDGKVSKSIIYKDFFGYSEVLEFCDLVGIDPASEEGAKHRCPFLLNILESVGFLEQGRFDVRLKAS</sequence>
<organism evidence="3 4">
    <name type="scientific">Roseibium polysiphoniae</name>
    <dbReference type="NCBI Taxonomy" id="2571221"/>
    <lineage>
        <taxon>Bacteria</taxon>
        <taxon>Pseudomonadati</taxon>
        <taxon>Pseudomonadota</taxon>
        <taxon>Alphaproteobacteria</taxon>
        <taxon>Hyphomicrobiales</taxon>
        <taxon>Stappiaceae</taxon>
        <taxon>Roseibium</taxon>
    </lineage>
</organism>
<evidence type="ECO:0000313" key="3">
    <source>
        <dbReference type="EMBL" id="MBS8258986.1"/>
    </source>
</evidence>
<gene>
    <name evidence="3" type="ORF">DYI23_02035</name>
</gene>
<comment type="caution">
    <text evidence="3">The sequence shown here is derived from an EMBL/GenBank/DDBJ whole genome shotgun (WGS) entry which is preliminary data.</text>
</comment>
<dbReference type="EMBL" id="QTKU01000001">
    <property type="protein sequence ID" value="MBS8258986.1"/>
    <property type="molecule type" value="Genomic_DNA"/>
</dbReference>
<reference evidence="3" key="2">
    <citation type="journal article" date="2021" name="Microorganisms">
        <title>Bacterial Dimethylsulfoniopropionate Biosynthesis in the East China Sea.</title>
        <authorList>
            <person name="Liu J."/>
            <person name="Zhang Y."/>
            <person name="Liu J."/>
            <person name="Zhong H."/>
            <person name="Williams B.T."/>
            <person name="Zheng Y."/>
            <person name="Curson A.R.J."/>
            <person name="Sun C."/>
            <person name="Sun H."/>
            <person name="Song D."/>
            <person name="Wagner Mackenzie B."/>
            <person name="Bermejo Martinez A."/>
            <person name="Todd J.D."/>
            <person name="Zhang X.H."/>
        </authorList>
    </citation>
    <scope>NUCLEOTIDE SEQUENCE</scope>
    <source>
        <strain evidence="3">AESS21</strain>
    </source>
</reference>
<name>A0A944C759_9HYPH</name>
<proteinExistence type="predicted"/>
<dbReference type="Proteomes" id="UP000705379">
    <property type="component" value="Unassembled WGS sequence"/>
</dbReference>
<evidence type="ECO:0000259" key="2">
    <source>
        <dbReference type="PROSITE" id="PS50035"/>
    </source>
</evidence>
<evidence type="ECO:0000256" key="1">
    <source>
        <dbReference type="SAM" id="MobiDB-lite"/>
    </source>
</evidence>
<dbReference type="AlphaFoldDB" id="A0A944C759"/>
<dbReference type="Gene3D" id="3.30.870.10">
    <property type="entry name" value="Endonuclease Chain A"/>
    <property type="match status" value="1"/>
</dbReference>
<dbReference type="GO" id="GO:0003824">
    <property type="term" value="F:catalytic activity"/>
    <property type="evidence" value="ECO:0007669"/>
    <property type="project" value="InterPro"/>
</dbReference>
<dbReference type="InterPro" id="IPR001736">
    <property type="entry name" value="PLipase_D/transphosphatidylase"/>
</dbReference>
<feature type="domain" description="PLD phosphodiesterase" evidence="2">
    <location>
        <begin position="97"/>
        <end position="128"/>
    </location>
</feature>
<dbReference type="InterPro" id="IPR019065">
    <property type="entry name" value="RE_NgoFVII_N"/>
</dbReference>
<accession>A0A944C759</accession>